<proteinExistence type="predicted"/>
<sequence>MSDVRGCKGCRDDYRVTDEQISRILQAPMFRSPEHSVSDDVYERRLAACGACDKLMNGTTCTVCGCIVQVAAKLKERSCPRPGGDRWLAIS</sequence>
<comment type="caution">
    <text evidence="1">The sequence shown here is derived from an EMBL/GenBank/DDBJ whole genome shotgun (WGS) entry which is preliminary data.</text>
</comment>
<reference evidence="2" key="1">
    <citation type="journal article" date="2019" name="Int. J. Syst. Evol. Microbiol.">
        <title>The Global Catalogue of Microorganisms (GCM) 10K type strain sequencing project: providing services to taxonomists for standard genome sequencing and annotation.</title>
        <authorList>
            <consortium name="The Broad Institute Genomics Platform"/>
            <consortium name="The Broad Institute Genome Sequencing Center for Infectious Disease"/>
            <person name="Wu L."/>
            <person name="Ma J."/>
        </authorList>
    </citation>
    <scope>NUCLEOTIDE SEQUENCE [LARGE SCALE GENOMIC DNA]</scope>
    <source>
        <strain evidence="2">TISTR 1827</strain>
    </source>
</reference>
<accession>A0ABW5QVZ5</accession>
<dbReference type="RefSeq" id="WP_379272021.1">
    <property type="nucleotide sequence ID" value="NZ_JBHUGT010000028.1"/>
</dbReference>
<gene>
    <name evidence="1" type="ORF">ACFSW5_09685</name>
</gene>
<dbReference type="Proteomes" id="UP001597493">
    <property type="component" value="Unassembled WGS sequence"/>
</dbReference>
<organism evidence="1 2">
    <name type="scientific">Paenibacillus thailandensis</name>
    <dbReference type="NCBI Taxonomy" id="393250"/>
    <lineage>
        <taxon>Bacteria</taxon>
        <taxon>Bacillati</taxon>
        <taxon>Bacillota</taxon>
        <taxon>Bacilli</taxon>
        <taxon>Bacillales</taxon>
        <taxon>Paenibacillaceae</taxon>
        <taxon>Paenibacillus</taxon>
    </lineage>
</organism>
<dbReference type="EMBL" id="JBHUMY010000008">
    <property type="protein sequence ID" value="MFD2660532.1"/>
    <property type="molecule type" value="Genomic_DNA"/>
</dbReference>
<dbReference type="InterPro" id="IPR046169">
    <property type="entry name" value="DUF6171"/>
</dbReference>
<keyword evidence="2" id="KW-1185">Reference proteome</keyword>
<evidence type="ECO:0000313" key="2">
    <source>
        <dbReference type="Proteomes" id="UP001597493"/>
    </source>
</evidence>
<evidence type="ECO:0000313" key="1">
    <source>
        <dbReference type="EMBL" id="MFD2660532.1"/>
    </source>
</evidence>
<name>A0ABW5QVZ5_9BACL</name>
<dbReference type="Pfam" id="PF19668">
    <property type="entry name" value="DUF6171"/>
    <property type="match status" value="1"/>
</dbReference>
<protein>
    <submittedName>
        <fullName evidence="1">DUF6171 family protein</fullName>
    </submittedName>
</protein>